<gene>
    <name evidence="3" type="primary">TTC31</name>
</gene>
<reference evidence="4" key="1">
    <citation type="submission" date="2018-12" db="EMBL/GenBank/DDBJ databases">
        <authorList>
            <person name="Yazar S."/>
        </authorList>
    </citation>
    <scope>NUCLEOTIDE SEQUENCE [LARGE SCALE GENOMIC DNA]</scope>
</reference>
<proteinExistence type="predicted"/>
<reference evidence="3" key="3">
    <citation type="submission" date="2025-09" db="UniProtKB">
        <authorList>
            <consortium name="Ensembl"/>
        </authorList>
    </citation>
    <scope>IDENTIFICATION</scope>
</reference>
<dbReference type="SUPFAM" id="SSF48452">
    <property type="entry name" value="TPR-like"/>
    <property type="match status" value="1"/>
</dbReference>
<dbReference type="GeneTree" id="ENSGT00940000161036"/>
<dbReference type="Gene3D" id="1.25.40.10">
    <property type="entry name" value="Tetratricopeptide repeat domain"/>
    <property type="match status" value="1"/>
</dbReference>
<dbReference type="PROSITE" id="PS50005">
    <property type="entry name" value="TPR"/>
    <property type="match status" value="2"/>
</dbReference>
<feature type="region of interest" description="Disordered" evidence="2">
    <location>
        <begin position="82"/>
        <end position="153"/>
    </location>
</feature>
<accession>A0A4X2LXW2</accession>
<feature type="region of interest" description="Disordered" evidence="2">
    <location>
        <begin position="179"/>
        <end position="314"/>
    </location>
</feature>
<evidence type="ECO:0000256" key="1">
    <source>
        <dbReference type="PROSITE-ProRule" id="PRU00339"/>
    </source>
</evidence>
<protein>
    <submittedName>
        <fullName evidence="3">Uncharacterized protein</fullName>
    </submittedName>
</protein>
<dbReference type="PANTHER" id="PTHR47678:SF1">
    <property type="entry name" value="TETRATRICOPEPTIDE REPEAT PROTEIN 31"/>
    <property type="match status" value="1"/>
</dbReference>
<sequence length="569" mass="63739">MAPVRKNDGRLHLACPIQDKPPPWDADPRFCREFGPEDYGDEDIVAFLRRLMAHDPQGRHQIRMNGNSGRLQLWHYDPSLDNFYDDDEEEEQGEGEGARGRNKSQSTFCGFRKSLPCQSCRTWSSPRPWSSPSPPRSAFSRGRPPSPLGPSLLELEMPQKLLVTEEEADRLAEELVAEEERAKRRAEKKRLKKKRQKERKRRERMEQESGEGKVMEGAAAAAVASPEAAGASNLTSSPQSPSQGSSNEEEELDLSSTFVSQAWRKVGDRPPNSRRERGSSPEPPTWNRQSQSPPEGSRSQSPQPEALPGLQAAAVRQSQELAELGTAAAWRGMYQEAVLLFTKAIKLNPRDYRLFGNRSFCHERLGQPGWALGDARVALNLRPQWPQGLFQLGKALVGLQRFKEAADVFRETLAMDKSQPDAVHELQQCLLQLTLQEHQGGIHGAALKPRPPQQFPHSQAGAQGLLPLNHFAAVSPRIQGLLPPPRLPSALWPITQAQSGSFWSTQLQDFSKARGILGQPPRPPLSRYYLNGIASSQSLHSPPLDLLQFFSVLKMWHIELNIVLQMWSY</sequence>
<dbReference type="STRING" id="29139.ENSVURP00010026406"/>
<feature type="repeat" description="TPR" evidence="1">
    <location>
        <begin position="386"/>
        <end position="419"/>
    </location>
</feature>
<feature type="compositionally biased region" description="Basic residues" evidence="2">
    <location>
        <begin position="183"/>
        <end position="202"/>
    </location>
</feature>
<dbReference type="SMART" id="SM00028">
    <property type="entry name" value="TPR"/>
    <property type="match status" value="3"/>
</dbReference>
<keyword evidence="1" id="KW-0802">TPR repeat</keyword>
<feature type="compositionally biased region" description="Low complexity" evidence="2">
    <location>
        <begin position="216"/>
        <end position="246"/>
    </location>
</feature>
<feature type="repeat" description="TPR" evidence="1">
    <location>
        <begin position="318"/>
        <end position="351"/>
    </location>
</feature>
<dbReference type="Proteomes" id="UP000314987">
    <property type="component" value="Unassembled WGS sequence"/>
</dbReference>
<feature type="compositionally biased region" description="Acidic residues" evidence="2">
    <location>
        <begin position="83"/>
        <end position="94"/>
    </location>
</feature>
<reference evidence="3" key="2">
    <citation type="submission" date="2025-08" db="UniProtKB">
        <authorList>
            <consortium name="Ensembl"/>
        </authorList>
    </citation>
    <scope>IDENTIFICATION</scope>
</reference>
<feature type="compositionally biased region" description="Polar residues" evidence="2">
    <location>
        <begin position="286"/>
        <end position="303"/>
    </location>
</feature>
<keyword evidence="4" id="KW-1185">Reference proteome</keyword>
<evidence type="ECO:0000256" key="2">
    <source>
        <dbReference type="SAM" id="MobiDB-lite"/>
    </source>
</evidence>
<dbReference type="AlphaFoldDB" id="A0A4X2LXW2"/>
<feature type="compositionally biased region" description="Basic and acidic residues" evidence="2">
    <location>
        <begin position="203"/>
        <end position="214"/>
    </location>
</feature>
<feature type="compositionally biased region" description="Basic and acidic residues" evidence="2">
    <location>
        <begin position="265"/>
        <end position="279"/>
    </location>
</feature>
<feature type="compositionally biased region" description="Low complexity" evidence="2">
    <location>
        <begin position="136"/>
        <end position="153"/>
    </location>
</feature>
<evidence type="ECO:0000313" key="3">
    <source>
        <dbReference type="Ensembl" id="ENSVURP00010026406.1"/>
    </source>
</evidence>
<dbReference type="InterPro" id="IPR011990">
    <property type="entry name" value="TPR-like_helical_dom_sf"/>
</dbReference>
<organism evidence="3 4">
    <name type="scientific">Vombatus ursinus</name>
    <name type="common">Common wombat</name>
    <dbReference type="NCBI Taxonomy" id="29139"/>
    <lineage>
        <taxon>Eukaryota</taxon>
        <taxon>Metazoa</taxon>
        <taxon>Chordata</taxon>
        <taxon>Craniata</taxon>
        <taxon>Vertebrata</taxon>
        <taxon>Euteleostomi</taxon>
        <taxon>Mammalia</taxon>
        <taxon>Metatheria</taxon>
        <taxon>Diprotodontia</taxon>
        <taxon>Vombatidae</taxon>
        <taxon>Vombatus</taxon>
    </lineage>
</organism>
<name>A0A4X2LXW2_VOMUR</name>
<dbReference type="InterPro" id="IPR019734">
    <property type="entry name" value="TPR_rpt"/>
</dbReference>
<evidence type="ECO:0000313" key="4">
    <source>
        <dbReference type="Proteomes" id="UP000314987"/>
    </source>
</evidence>
<dbReference type="OMA" id="HFCDEGK"/>
<dbReference type="Ensembl" id="ENSVURT00010030075.1">
    <property type="protein sequence ID" value="ENSVURP00010026406.1"/>
    <property type="gene ID" value="ENSVURG00010020212.1"/>
</dbReference>
<dbReference type="PANTHER" id="PTHR47678">
    <property type="entry name" value="TETRATRICOPEPTIDE REPEAT PROTEIN 31"/>
    <property type="match status" value="1"/>
</dbReference>